<evidence type="ECO:0000313" key="2">
    <source>
        <dbReference type="EMBL" id="KUN65839.1"/>
    </source>
</evidence>
<dbReference type="Pfam" id="PF01740">
    <property type="entry name" value="STAS"/>
    <property type="match status" value="1"/>
</dbReference>
<keyword evidence="3" id="KW-1185">Reference proteome</keyword>
<dbReference type="CDD" id="cd07043">
    <property type="entry name" value="STAS_anti-anti-sigma_factors"/>
    <property type="match status" value="1"/>
</dbReference>
<protein>
    <submittedName>
        <fullName evidence="2">Anti-anti-sigma factor</fullName>
    </submittedName>
</protein>
<dbReference type="InterPro" id="IPR002645">
    <property type="entry name" value="STAS_dom"/>
</dbReference>
<dbReference type="AlphaFoldDB" id="A0A101S1Q3"/>
<dbReference type="PROSITE" id="PS50801">
    <property type="entry name" value="STAS"/>
    <property type="match status" value="1"/>
</dbReference>
<proteinExistence type="predicted"/>
<feature type="domain" description="STAS" evidence="1">
    <location>
        <begin position="14"/>
        <end position="95"/>
    </location>
</feature>
<evidence type="ECO:0000259" key="1">
    <source>
        <dbReference type="PROSITE" id="PS50801"/>
    </source>
</evidence>
<comment type="caution">
    <text evidence="2">The sequence shown here is derived from an EMBL/GenBank/DDBJ whole genome shotgun (WGS) entry which is preliminary data.</text>
</comment>
<dbReference type="RefSeq" id="WP_062238892.1">
    <property type="nucleotide sequence ID" value="NZ_JBIATL010000009.1"/>
</dbReference>
<gene>
    <name evidence="2" type="ORF">AQJ54_19200</name>
</gene>
<accession>A0A101S1Q3</accession>
<dbReference type="EMBL" id="LMWV01000016">
    <property type="protein sequence ID" value="KUN65839.1"/>
    <property type="molecule type" value="Genomic_DNA"/>
</dbReference>
<dbReference type="InterPro" id="IPR036513">
    <property type="entry name" value="STAS_dom_sf"/>
</dbReference>
<dbReference type="Gene3D" id="3.30.750.24">
    <property type="entry name" value="STAS domain"/>
    <property type="match status" value="1"/>
</dbReference>
<evidence type="ECO:0000313" key="3">
    <source>
        <dbReference type="Proteomes" id="UP000054375"/>
    </source>
</evidence>
<reference evidence="2 3" key="1">
    <citation type="submission" date="2015-10" db="EMBL/GenBank/DDBJ databases">
        <title>Draft genome sequence of Streptomyces griseorubiginosus DSM 40469, type strain for the species Streptomyces griseorubiginosus.</title>
        <authorList>
            <person name="Ruckert C."/>
            <person name="Winkler A."/>
            <person name="Kalinowski J."/>
            <person name="Kampfer P."/>
            <person name="Glaeser S."/>
        </authorList>
    </citation>
    <scope>NUCLEOTIDE SEQUENCE [LARGE SCALE GENOMIC DNA]</scope>
    <source>
        <strain evidence="2 3">DSM 40469</strain>
    </source>
</reference>
<sequence>MTTPLTLTPGRRPDGTMLLTAVGEIDMTNTEALADALDTTSGPIVLDLTGVGYLDSAGLNVLFTRADRVELVATPLLAPVLTISGLADLTTVHGL</sequence>
<organism evidence="2 3">
    <name type="scientific">Streptomyces griseorubiginosus</name>
    <dbReference type="NCBI Taxonomy" id="67304"/>
    <lineage>
        <taxon>Bacteria</taxon>
        <taxon>Bacillati</taxon>
        <taxon>Actinomycetota</taxon>
        <taxon>Actinomycetes</taxon>
        <taxon>Kitasatosporales</taxon>
        <taxon>Streptomycetaceae</taxon>
        <taxon>Streptomyces</taxon>
    </lineage>
</organism>
<name>A0A101S1Q3_9ACTN</name>
<dbReference type="Proteomes" id="UP000054375">
    <property type="component" value="Unassembled WGS sequence"/>
</dbReference>
<dbReference type="SUPFAM" id="SSF52091">
    <property type="entry name" value="SpoIIaa-like"/>
    <property type="match status" value="1"/>
</dbReference>